<dbReference type="Proteomes" id="UP000612055">
    <property type="component" value="Unassembled WGS sequence"/>
</dbReference>
<keyword evidence="3" id="KW-1185">Reference proteome</keyword>
<evidence type="ECO:0000313" key="2">
    <source>
        <dbReference type="EMBL" id="KAG2492332.1"/>
    </source>
</evidence>
<evidence type="ECO:0000313" key="3">
    <source>
        <dbReference type="Proteomes" id="UP000612055"/>
    </source>
</evidence>
<dbReference type="AlphaFoldDB" id="A0A835XWC8"/>
<dbReference type="EMBL" id="JAEHOE010000045">
    <property type="protein sequence ID" value="KAG2492332.1"/>
    <property type="molecule type" value="Genomic_DNA"/>
</dbReference>
<evidence type="ECO:0008006" key="4">
    <source>
        <dbReference type="Google" id="ProtNLM"/>
    </source>
</evidence>
<feature type="compositionally biased region" description="Low complexity" evidence="1">
    <location>
        <begin position="153"/>
        <end position="175"/>
    </location>
</feature>
<feature type="region of interest" description="Disordered" evidence="1">
    <location>
        <begin position="56"/>
        <end position="175"/>
    </location>
</feature>
<evidence type="ECO:0000256" key="1">
    <source>
        <dbReference type="SAM" id="MobiDB-lite"/>
    </source>
</evidence>
<name>A0A835XWC8_9CHLO</name>
<feature type="compositionally biased region" description="Low complexity" evidence="1">
    <location>
        <begin position="73"/>
        <end position="126"/>
    </location>
</feature>
<comment type="caution">
    <text evidence="2">The sequence shown here is derived from an EMBL/GenBank/DDBJ whole genome shotgun (WGS) entry which is preliminary data.</text>
</comment>
<sequence>MLYLLGLLAWWAAPLRHLALVMSTGVVVVVVCASSLGYAACRHLCFKACRKDNSQQAPARKAKRCRRRRSSKRPAASFKLPVSSSKAPAPSFKAPAPSASKAPASASGAPSSASEAPASAPPSSQARQSSCGSGQPSPADSSKPSCTSSLGRTTPSASPAPTAPGTACPSAATTSAPGVDAAVTKAATVAAPSASGASQPSAPRSVTLLSFFRRPAAIAQPAAAPPAAAPSPPSPLPVAASTSLSRAVASALLTCMRDTLPKWPLRSFPEKGTLPRSALPRSAFTAAPTSASSGSGSATVTVCRKVSTLPLHPGQGSACGPSVWALAKALARCACDELVAHAVRQGSLALAEGGLEAANRRSVPLLAWSVEPTPGQPDSLDLVLYTPWAEQGDVSSYVRRIAPGLMGARGPASASASSSAASPSGPRMGRSALLALVLATAQHVLALQWAGLVEGDYKHANLVITQDDPTPGARPGVAAIDPDGCHSLPGALPPFASSALCTPGMRLTTLGQALLRAWAAATVPASVVTPGMRPPEACYAQARRIADRLEPRPWALPGSWREAALAELVEAMERGEDVAELARSGRSHLCPGSMVCLWARAWLQELGCVQAELEARRDAACLPDIGLDNALLLKRLRALCGRCTALRPSQRPSLETVLGDLGRIIQESA</sequence>
<accession>A0A835XWC8</accession>
<reference evidence="2" key="1">
    <citation type="journal article" date="2020" name="bioRxiv">
        <title>Comparative genomics of Chlamydomonas.</title>
        <authorList>
            <person name="Craig R.J."/>
            <person name="Hasan A.R."/>
            <person name="Ness R.W."/>
            <person name="Keightley P.D."/>
        </authorList>
    </citation>
    <scope>NUCLEOTIDE SEQUENCE</scope>
    <source>
        <strain evidence="2">CCAP 11/70</strain>
    </source>
</reference>
<feature type="compositionally biased region" description="Polar residues" evidence="1">
    <location>
        <begin position="127"/>
        <end position="152"/>
    </location>
</feature>
<feature type="compositionally biased region" description="Basic residues" evidence="1">
    <location>
        <begin position="60"/>
        <end position="72"/>
    </location>
</feature>
<protein>
    <recommendedName>
        <fullName evidence="4">Protein kinase domain-containing protein</fullName>
    </recommendedName>
</protein>
<organism evidence="2 3">
    <name type="scientific">Edaphochlamys debaryana</name>
    <dbReference type="NCBI Taxonomy" id="47281"/>
    <lineage>
        <taxon>Eukaryota</taxon>
        <taxon>Viridiplantae</taxon>
        <taxon>Chlorophyta</taxon>
        <taxon>core chlorophytes</taxon>
        <taxon>Chlorophyceae</taxon>
        <taxon>CS clade</taxon>
        <taxon>Chlamydomonadales</taxon>
        <taxon>Chlamydomonadales incertae sedis</taxon>
        <taxon>Edaphochlamys</taxon>
    </lineage>
</organism>
<proteinExistence type="predicted"/>
<gene>
    <name evidence="2" type="ORF">HYH03_009283</name>
</gene>